<dbReference type="SMART" id="SM00100">
    <property type="entry name" value="cNMP"/>
    <property type="match status" value="1"/>
</dbReference>
<dbReference type="Proteomes" id="UP000664545">
    <property type="component" value="Unassembled WGS sequence"/>
</dbReference>
<evidence type="ECO:0000256" key="2">
    <source>
        <dbReference type="ARBA" id="ARBA00023125"/>
    </source>
</evidence>
<evidence type="ECO:0000256" key="3">
    <source>
        <dbReference type="ARBA" id="ARBA00023163"/>
    </source>
</evidence>
<name>A0A939IHT1_CLOAM</name>
<evidence type="ECO:0000259" key="4">
    <source>
        <dbReference type="PROSITE" id="PS50042"/>
    </source>
</evidence>
<dbReference type="PANTHER" id="PTHR24567:SF58">
    <property type="entry name" value="CYCLIC AMP-BINDING REGULATORY PROTEIN"/>
    <property type="match status" value="1"/>
</dbReference>
<comment type="caution">
    <text evidence="5">The sequence shown here is derived from an EMBL/GenBank/DDBJ whole genome shotgun (WGS) entry which is preliminary data.</text>
</comment>
<sequence length="229" mass="26081">MKNIYEELTKSPLFGGIEPEDISAMLACLSAQTKNFKKNQNVFMIGDKNEAVGFIVSGSIQIIKEDFLGNRSIIAQIGQGQIFAEAFACAGIKRMPVSVVATTDSKILFIDYNRIVHSCTNTCAFHHRLIENMLQILAQKNVYLNDKIEHLSRRSTKDKVLSYLSSQAQKMGKKNFEIPFNRQELADYLCVDRSALSNELCKLRDMGILDFNRNQFTLLETYEEENYKN</sequence>
<dbReference type="EMBL" id="JAFJZZ010000001">
    <property type="protein sequence ID" value="MBN7772361.1"/>
    <property type="molecule type" value="Genomic_DNA"/>
</dbReference>
<keyword evidence="6" id="KW-1185">Reference proteome</keyword>
<keyword evidence="1" id="KW-0805">Transcription regulation</keyword>
<dbReference type="AlphaFoldDB" id="A0A939IHT1"/>
<feature type="domain" description="Cyclic nucleotide-binding" evidence="4">
    <location>
        <begin position="13"/>
        <end position="136"/>
    </location>
</feature>
<dbReference type="SUPFAM" id="SSF51206">
    <property type="entry name" value="cAMP-binding domain-like"/>
    <property type="match status" value="1"/>
</dbReference>
<gene>
    <name evidence="5" type="ORF">JYB65_03205</name>
</gene>
<evidence type="ECO:0000313" key="6">
    <source>
        <dbReference type="Proteomes" id="UP000664545"/>
    </source>
</evidence>
<dbReference type="InterPro" id="IPR000595">
    <property type="entry name" value="cNMP-bd_dom"/>
</dbReference>
<organism evidence="5 6">
    <name type="scientific">Clostridium aminobutyricum</name>
    <dbReference type="NCBI Taxonomy" id="33953"/>
    <lineage>
        <taxon>Bacteria</taxon>
        <taxon>Bacillati</taxon>
        <taxon>Bacillota</taxon>
        <taxon>Clostridia</taxon>
        <taxon>Eubacteriales</taxon>
        <taxon>Clostridiaceae</taxon>
        <taxon>Clostridium</taxon>
    </lineage>
</organism>
<evidence type="ECO:0000313" key="5">
    <source>
        <dbReference type="EMBL" id="MBN7772361.1"/>
    </source>
</evidence>
<dbReference type="PROSITE" id="PS50042">
    <property type="entry name" value="CNMP_BINDING_3"/>
    <property type="match status" value="1"/>
</dbReference>
<keyword evidence="2" id="KW-0238">DNA-binding</keyword>
<protein>
    <submittedName>
        <fullName evidence="5">Crp/Fnr family transcriptional regulator</fullName>
    </submittedName>
</protein>
<reference evidence="5" key="1">
    <citation type="submission" date="2021-02" db="EMBL/GenBank/DDBJ databases">
        <title>Abyssanaerobacter marinus gen.nov., sp., nov, anaerobic bacterium isolated from the Onnuri vent field of Indian Ocean and suggestion of Mogibacteriaceae fam. nov., and proposal of reclassification of ambiguous this family's genus member.</title>
        <authorList>
            <person name="Kim Y.J."/>
            <person name="Yang J.-A."/>
        </authorList>
    </citation>
    <scope>NUCLEOTIDE SEQUENCE</scope>
    <source>
        <strain evidence="5">DSM 2634</strain>
    </source>
</reference>
<dbReference type="CDD" id="cd00038">
    <property type="entry name" value="CAP_ED"/>
    <property type="match status" value="1"/>
</dbReference>
<keyword evidence="3" id="KW-0804">Transcription</keyword>
<dbReference type="GO" id="GO:0005829">
    <property type="term" value="C:cytosol"/>
    <property type="evidence" value="ECO:0007669"/>
    <property type="project" value="TreeGrafter"/>
</dbReference>
<evidence type="ECO:0000256" key="1">
    <source>
        <dbReference type="ARBA" id="ARBA00023015"/>
    </source>
</evidence>
<dbReference type="InterPro" id="IPR050397">
    <property type="entry name" value="Env_Response_Regulators"/>
</dbReference>
<dbReference type="SUPFAM" id="SSF46785">
    <property type="entry name" value="Winged helix' DNA-binding domain"/>
    <property type="match status" value="1"/>
</dbReference>
<accession>A0A939IHT1</accession>
<dbReference type="RefSeq" id="WP_206581168.1">
    <property type="nucleotide sequence ID" value="NZ_JAFJZZ010000001.1"/>
</dbReference>
<dbReference type="GO" id="GO:0003677">
    <property type="term" value="F:DNA binding"/>
    <property type="evidence" value="ECO:0007669"/>
    <property type="project" value="UniProtKB-KW"/>
</dbReference>
<dbReference type="PANTHER" id="PTHR24567">
    <property type="entry name" value="CRP FAMILY TRANSCRIPTIONAL REGULATORY PROTEIN"/>
    <property type="match status" value="1"/>
</dbReference>
<dbReference type="InterPro" id="IPR012318">
    <property type="entry name" value="HTH_CRP"/>
</dbReference>
<dbReference type="InterPro" id="IPR014710">
    <property type="entry name" value="RmlC-like_jellyroll"/>
</dbReference>
<dbReference type="GO" id="GO:0003700">
    <property type="term" value="F:DNA-binding transcription factor activity"/>
    <property type="evidence" value="ECO:0007669"/>
    <property type="project" value="TreeGrafter"/>
</dbReference>
<dbReference type="Pfam" id="PF13545">
    <property type="entry name" value="HTH_Crp_2"/>
    <property type="match status" value="1"/>
</dbReference>
<proteinExistence type="predicted"/>
<dbReference type="Gene3D" id="2.60.120.10">
    <property type="entry name" value="Jelly Rolls"/>
    <property type="match status" value="1"/>
</dbReference>
<dbReference type="InterPro" id="IPR018490">
    <property type="entry name" value="cNMP-bd_dom_sf"/>
</dbReference>
<dbReference type="InterPro" id="IPR036390">
    <property type="entry name" value="WH_DNA-bd_sf"/>
</dbReference>
<dbReference type="Pfam" id="PF00027">
    <property type="entry name" value="cNMP_binding"/>
    <property type="match status" value="1"/>
</dbReference>